<dbReference type="InterPro" id="IPR016667">
    <property type="entry name" value="Caps_polysacc_synth_CpsB/CapC"/>
</dbReference>
<dbReference type="AlphaFoldDB" id="A0A495M8Q0"/>
<name>A0A495M8Q0_9FLAO</name>
<protein>
    <recommendedName>
        <fullName evidence="2">protein-tyrosine-phosphatase</fullName>
        <ecNumber evidence="2">3.1.3.48</ecNumber>
    </recommendedName>
</protein>
<dbReference type="EC" id="3.1.3.48" evidence="2"/>
<dbReference type="GO" id="GO:0030145">
    <property type="term" value="F:manganese ion binding"/>
    <property type="evidence" value="ECO:0007669"/>
    <property type="project" value="InterPro"/>
</dbReference>
<comment type="caution">
    <text evidence="5">The sequence shown here is derived from an EMBL/GenBank/DDBJ whole genome shotgun (WGS) entry which is preliminary data.</text>
</comment>
<dbReference type="SUPFAM" id="SSF89550">
    <property type="entry name" value="PHP domain-like"/>
    <property type="match status" value="1"/>
</dbReference>
<reference evidence="5 6" key="1">
    <citation type="submission" date="2018-10" db="EMBL/GenBank/DDBJ databases">
        <title>Genomic Encyclopedia of Archaeal and Bacterial Type Strains, Phase II (KMG-II): from individual species to whole genera.</title>
        <authorList>
            <person name="Goeker M."/>
        </authorList>
    </citation>
    <scope>NUCLEOTIDE SEQUENCE [LARGE SCALE GENOMIC DNA]</scope>
    <source>
        <strain evidence="5 6">DSM 29537</strain>
    </source>
</reference>
<comment type="catalytic activity">
    <reaction evidence="4">
        <text>O-phospho-L-tyrosyl-[protein] + H2O = L-tyrosyl-[protein] + phosphate</text>
        <dbReference type="Rhea" id="RHEA:10684"/>
        <dbReference type="Rhea" id="RHEA-COMP:10136"/>
        <dbReference type="Rhea" id="RHEA-COMP:20101"/>
        <dbReference type="ChEBI" id="CHEBI:15377"/>
        <dbReference type="ChEBI" id="CHEBI:43474"/>
        <dbReference type="ChEBI" id="CHEBI:46858"/>
        <dbReference type="ChEBI" id="CHEBI:61978"/>
        <dbReference type="EC" id="3.1.3.48"/>
    </reaction>
</comment>
<dbReference type="OrthoDB" id="9788539at2"/>
<dbReference type="PIRSF" id="PIRSF016557">
    <property type="entry name" value="Caps_synth_CpsB"/>
    <property type="match status" value="1"/>
</dbReference>
<dbReference type="GO" id="GO:0004725">
    <property type="term" value="F:protein tyrosine phosphatase activity"/>
    <property type="evidence" value="ECO:0007669"/>
    <property type="project" value="UniProtKB-EC"/>
</dbReference>
<evidence type="ECO:0000256" key="2">
    <source>
        <dbReference type="ARBA" id="ARBA00013064"/>
    </source>
</evidence>
<dbReference type="PANTHER" id="PTHR39181">
    <property type="entry name" value="TYROSINE-PROTEIN PHOSPHATASE YWQE"/>
    <property type="match status" value="1"/>
</dbReference>
<proteinExistence type="inferred from homology"/>
<evidence type="ECO:0000256" key="3">
    <source>
        <dbReference type="ARBA" id="ARBA00022801"/>
    </source>
</evidence>
<dbReference type="EMBL" id="RBLC01000003">
    <property type="protein sequence ID" value="RKS21828.1"/>
    <property type="molecule type" value="Genomic_DNA"/>
</dbReference>
<sequence>MFFFTKNKPILKDLIESYVDIHSHLLPGIDDGSKNFETTLFLVQSLQKIGFEQFITTPHVIKNIWDNSRSGIETLLASTTEKLAQENINPSFNAAAEYMMDDSFSKLIESEKLLTLKDNYILVEMSYINPPIQLYEIIFNIRVAGYQPVLAHPERYIFYHNNFDEYKKLKKAGCFFQLNLLSTVGYYGSGVAKVAQKLLEKGMIDFTGSDLHHENHLRSFDKKLLFSDTTALKEAIKHNNFFKR</sequence>
<organism evidence="5 6">
    <name type="scientific">Flavobacterium endophyticum</name>
    <dbReference type="NCBI Taxonomy" id="1540163"/>
    <lineage>
        <taxon>Bacteria</taxon>
        <taxon>Pseudomonadati</taxon>
        <taxon>Bacteroidota</taxon>
        <taxon>Flavobacteriia</taxon>
        <taxon>Flavobacteriales</taxon>
        <taxon>Flavobacteriaceae</taxon>
        <taxon>Flavobacterium</taxon>
    </lineage>
</organism>
<evidence type="ECO:0000256" key="1">
    <source>
        <dbReference type="ARBA" id="ARBA00005750"/>
    </source>
</evidence>
<comment type="similarity">
    <text evidence="1">Belongs to the metallo-dependent hydrolases superfamily. CpsB/CapC family.</text>
</comment>
<dbReference type="Pfam" id="PF19567">
    <property type="entry name" value="CpsB_CapC"/>
    <property type="match status" value="1"/>
</dbReference>
<accession>A0A495M8Q0</accession>
<gene>
    <name evidence="5" type="ORF">CLV94_2463</name>
</gene>
<dbReference type="Proteomes" id="UP000277579">
    <property type="component" value="Unassembled WGS sequence"/>
</dbReference>
<evidence type="ECO:0000313" key="5">
    <source>
        <dbReference type="EMBL" id="RKS21828.1"/>
    </source>
</evidence>
<evidence type="ECO:0000256" key="4">
    <source>
        <dbReference type="ARBA" id="ARBA00051722"/>
    </source>
</evidence>
<dbReference type="PANTHER" id="PTHR39181:SF1">
    <property type="entry name" value="TYROSINE-PROTEIN PHOSPHATASE YWQE"/>
    <property type="match status" value="1"/>
</dbReference>
<dbReference type="Gene3D" id="3.20.20.140">
    <property type="entry name" value="Metal-dependent hydrolases"/>
    <property type="match status" value="1"/>
</dbReference>
<keyword evidence="3" id="KW-0378">Hydrolase</keyword>
<dbReference type="RefSeq" id="WP_121376769.1">
    <property type="nucleotide sequence ID" value="NZ_RBLC01000003.1"/>
</dbReference>
<dbReference type="InterPro" id="IPR016195">
    <property type="entry name" value="Pol/histidinol_Pase-like"/>
</dbReference>
<keyword evidence="6" id="KW-1185">Reference proteome</keyword>
<evidence type="ECO:0000313" key="6">
    <source>
        <dbReference type="Proteomes" id="UP000277579"/>
    </source>
</evidence>